<dbReference type="CDD" id="cd00130">
    <property type="entry name" value="PAS"/>
    <property type="match status" value="1"/>
</dbReference>
<comment type="catalytic activity">
    <reaction evidence="1">
        <text>ATP + protein L-histidine = ADP + protein N-phospho-L-histidine.</text>
        <dbReference type="EC" id="2.7.13.3"/>
    </reaction>
</comment>
<evidence type="ECO:0000256" key="3">
    <source>
        <dbReference type="ARBA" id="ARBA00022553"/>
    </source>
</evidence>
<dbReference type="PRINTS" id="PR00344">
    <property type="entry name" value="BCTRLSENSOR"/>
</dbReference>
<feature type="transmembrane region" description="Helical" evidence="9">
    <location>
        <begin position="107"/>
        <end position="129"/>
    </location>
</feature>
<evidence type="ECO:0000256" key="7">
    <source>
        <dbReference type="ARBA" id="ARBA00022840"/>
    </source>
</evidence>
<evidence type="ECO:0000259" key="10">
    <source>
        <dbReference type="PROSITE" id="PS50109"/>
    </source>
</evidence>
<comment type="caution">
    <text evidence="11">The sequence shown here is derived from an EMBL/GenBank/DDBJ whole genome shotgun (WGS) entry which is preliminary data.</text>
</comment>
<dbReference type="InterPro" id="IPR000014">
    <property type="entry name" value="PAS"/>
</dbReference>
<evidence type="ECO:0000313" key="11">
    <source>
        <dbReference type="EMBL" id="CAH1216790.1"/>
    </source>
</evidence>
<evidence type="ECO:0000256" key="1">
    <source>
        <dbReference type="ARBA" id="ARBA00000085"/>
    </source>
</evidence>
<dbReference type="PANTHER" id="PTHR43065:SF46">
    <property type="entry name" value="C4-DICARBOXYLATE TRANSPORT SENSOR PROTEIN DCTB"/>
    <property type="match status" value="1"/>
</dbReference>
<keyword evidence="6" id="KW-0418">Kinase</keyword>
<dbReference type="EC" id="2.7.13.3" evidence="2"/>
<dbReference type="CDD" id="cd00082">
    <property type="entry name" value="HisKA"/>
    <property type="match status" value="1"/>
</dbReference>
<dbReference type="InterPro" id="IPR035965">
    <property type="entry name" value="PAS-like_dom_sf"/>
</dbReference>
<reference evidence="11" key="1">
    <citation type="submission" date="2022-01" db="EMBL/GenBank/DDBJ databases">
        <authorList>
            <person name="Criscuolo A."/>
        </authorList>
    </citation>
    <scope>NUCLEOTIDE SEQUENCE</scope>
    <source>
        <strain evidence="11">CIP111893</strain>
    </source>
</reference>
<feature type="domain" description="Histidine kinase" evidence="10">
    <location>
        <begin position="355"/>
        <end position="560"/>
    </location>
</feature>
<dbReference type="SUPFAM" id="SSF47384">
    <property type="entry name" value="Homodimeric domain of signal transducing histidine kinase"/>
    <property type="match status" value="1"/>
</dbReference>
<evidence type="ECO:0000313" key="12">
    <source>
        <dbReference type="Proteomes" id="UP000838686"/>
    </source>
</evidence>
<keyword evidence="12" id="KW-1185">Reference proteome</keyword>
<gene>
    <name evidence="11" type="primary">sasA_25</name>
    <name evidence="11" type="ORF">PAECIP111893_04173</name>
</gene>
<feature type="transmembrane region" description="Helical" evidence="9">
    <location>
        <begin position="42"/>
        <end position="59"/>
    </location>
</feature>
<dbReference type="Gene3D" id="3.30.565.10">
    <property type="entry name" value="Histidine kinase-like ATPase, C-terminal domain"/>
    <property type="match status" value="1"/>
</dbReference>
<evidence type="ECO:0000256" key="9">
    <source>
        <dbReference type="SAM" id="Phobius"/>
    </source>
</evidence>
<feature type="transmembrane region" description="Helical" evidence="9">
    <location>
        <begin position="141"/>
        <end position="161"/>
    </location>
</feature>
<dbReference type="PANTHER" id="PTHR43065">
    <property type="entry name" value="SENSOR HISTIDINE KINASE"/>
    <property type="match status" value="1"/>
</dbReference>
<dbReference type="Proteomes" id="UP000838686">
    <property type="component" value="Unassembled WGS sequence"/>
</dbReference>
<evidence type="ECO:0000256" key="4">
    <source>
        <dbReference type="ARBA" id="ARBA00022679"/>
    </source>
</evidence>
<evidence type="ECO:0000256" key="8">
    <source>
        <dbReference type="ARBA" id="ARBA00023012"/>
    </source>
</evidence>
<keyword evidence="9" id="KW-0472">Membrane</keyword>
<organism evidence="11 12">
    <name type="scientific">Paenibacillus plantiphilus</name>
    <dbReference type="NCBI Taxonomy" id="2905650"/>
    <lineage>
        <taxon>Bacteria</taxon>
        <taxon>Bacillati</taxon>
        <taxon>Bacillota</taxon>
        <taxon>Bacilli</taxon>
        <taxon>Bacillales</taxon>
        <taxon>Paenibacillaceae</taxon>
        <taxon>Paenibacillus</taxon>
    </lineage>
</organism>
<dbReference type="PROSITE" id="PS50109">
    <property type="entry name" value="HIS_KIN"/>
    <property type="match status" value="1"/>
</dbReference>
<dbReference type="SUPFAM" id="SSF55874">
    <property type="entry name" value="ATPase domain of HSP90 chaperone/DNA topoisomerase II/histidine kinase"/>
    <property type="match status" value="1"/>
</dbReference>
<dbReference type="InterPro" id="IPR005467">
    <property type="entry name" value="His_kinase_dom"/>
</dbReference>
<dbReference type="Gene3D" id="3.30.450.20">
    <property type="entry name" value="PAS domain"/>
    <property type="match status" value="1"/>
</dbReference>
<name>A0ABM9CML0_9BACL</name>
<dbReference type="Pfam" id="PF00512">
    <property type="entry name" value="HisKA"/>
    <property type="match status" value="1"/>
</dbReference>
<dbReference type="InterPro" id="IPR003594">
    <property type="entry name" value="HATPase_dom"/>
</dbReference>
<feature type="transmembrane region" description="Helical" evidence="9">
    <location>
        <begin position="12"/>
        <end position="30"/>
    </location>
</feature>
<keyword evidence="7" id="KW-0067">ATP-binding</keyword>
<protein>
    <recommendedName>
        <fullName evidence="2">histidine kinase</fullName>
        <ecNumber evidence="2">2.7.13.3</ecNumber>
    </recommendedName>
</protein>
<accession>A0ABM9CML0</accession>
<sequence>MGGDEILAWKQALLQFLITLLPVFTFQIWFERSTGRHRNIPFMLSVTACITLLISIWTAMDIDGIRLDYQLAIVIVGSLYGGTMVMGSLASIYLLFRLIGVDGWWDWLELISFAAIFLPLLYLSLLPFFLGSRKRKQQIAFLLMTVANLITMGSYVSHSWYAWESASTPQSNFWLLLQGISYYAVVWLLVFLTENYIERQTLGHELKVVSANYRNEVQKLQQFIEETPLSVIIVDHHGDITHINEMAIHSLAPSLSSKDRAGLLGQSYTVLCEGSVQDAQSKLLSQALRGHPTSTEFVQDREKMYLKTGISLRDEQSDTVIGAAIICHDITELNRLRDEIGRMERLSLVGQMAASITHEIRNPMAVIRGFVQLMKERSPDHQQEYFRIVMDELDRANAIINDFLSLAQNRVIDKHSGSLHDIVNEMLPLLWADANMRGQSIELELAPEIKSFMMNGKEMKQLILNLARNGMEAMDGTGVLRLCTFDYEDRIELHVMDNGCGIPKEKQERLFEPFYTTKTRGTGLGLPLCLSIVERHGGEIHVESTEGVGTNFIVSFQYKTEN</sequence>
<proteinExistence type="predicted"/>
<feature type="transmembrane region" description="Helical" evidence="9">
    <location>
        <begin position="173"/>
        <end position="192"/>
    </location>
</feature>
<dbReference type="SMART" id="SM00388">
    <property type="entry name" value="HisKA"/>
    <property type="match status" value="1"/>
</dbReference>
<dbReference type="GO" id="GO:0016740">
    <property type="term" value="F:transferase activity"/>
    <property type="evidence" value="ECO:0007669"/>
    <property type="project" value="UniProtKB-KW"/>
</dbReference>
<feature type="transmembrane region" description="Helical" evidence="9">
    <location>
        <begin position="71"/>
        <end position="95"/>
    </location>
</feature>
<dbReference type="SMART" id="SM00387">
    <property type="entry name" value="HATPase_c"/>
    <property type="match status" value="1"/>
</dbReference>
<dbReference type="Pfam" id="PF02518">
    <property type="entry name" value="HATPase_c"/>
    <property type="match status" value="1"/>
</dbReference>
<keyword evidence="3" id="KW-0597">Phosphoprotein</keyword>
<dbReference type="InterPro" id="IPR003661">
    <property type="entry name" value="HisK_dim/P_dom"/>
</dbReference>
<dbReference type="EMBL" id="CAKMMF010000027">
    <property type="protein sequence ID" value="CAH1216790.1"/>
    <property type="molecule type" value="Genomic_DNA"/>
</dbReference>
<evidence type="ECO:0000256" key="2">
    <source>
        <dbReference type="ARBA" id="ARBA00012438"/>
    </source>
</evidence>
<keyword evidence="9" id="KW-1133">Transmembrane helix</keyword>
<dbReference type="InterPro" id="IPR013656">
    <property type="entry name" value="PAS_4"/>
</dbReference>
<dbReference type="InterPro" id="IPR036890">
    <property type="entry name" value="HATPase_C_sf"/>
</dbReference>
<keyword evidence="5" id="KW-0547">Nucleotide-binding</keyword>
<evidence type="ECO:0000256" key="6">
    <source>
        <dbReference type="ARBA" id="ARBA00022777"/>
    </source>
</evidence>
<keyword evidence="8" id="KW-0902">Two-component regulatory system</keyword>
<dbReference type="InterPro" id="IPR036097">
    <property type="entry name" value="HisK_dim/P_sf"/>
</dbReference>
<dbReference type="Gene3D" id="1.10.287.130">
    <property type="match status" value="1"/>
</dbReference>
<keyword evidence="4 11" id="KW-0808">Transferase</keyword>
<dbReference type="Pfam" id="PF08448">
    <property type="entry name" value="PAS_4"/>
    <property type="match status" value="1"/>
</dbReference>
<keyword evidence="9" id="KW-0812">Transmembrane</keyword>
<dbReference type="SUPFAM" id="SSF55785">
    <property type="entry name" value="PYP-like sensor domain (PAS domain)"/>
    <property type="match status" value="1"/>
</dbReference>
<evidence type="ECO:0000256" key="5">
    <source>
        <dbReference type="ARBA" id="ARBA00022741"/>
    </source>
</evidence>
<dbReference type="InterPro" id="IPR004358">
    <property type="entry name" value="Sig_transdc_His_kin-like_C"/>
</dbReference>